<keyword evidence="2" id="KW-1185">Reference proteome</keyword>
<comment type="caution">
    <text evidence="1">The sequence shown here is derived from an EMBL/GenBank/DDBJ whole genome shotgun (WGS) entry which is preliminary data.</text>
</comment>
<dbReference type="Proteomes" id="UP000295444">
    <property type="component" value="Unassembled WGS sequence"/>
</dbReference>
<dbReference type="AlphaFoldDB" id="A0A4R6SD26"/>
<gene>
    <name evidence="1" type="ORF">EV186_103969</name>
</gene>
<dbReference type="EMBL" id="SNXZ01000003">
    <property type="protein sequence ID" value="TDP97989.1"/>
    <property type="molecule type" value="Genomic_DNA"/>
</dbReference>
<sequence length="220" mass="23903">MSQSETSGPARIGFAWLVATHTVSEARRLTGPSAQALADLTAIFDDLQFVLGCCERLLRELAKAEHQDPVLVESLWAAALNAYARCFRSGDDRPELTVDDVTATGLEGDVIPWHESLGKLRNFLVAKAANPREVFSVGVSVSEQGRAEGIVVSSIPLPGVDENTVRQTGRMAYELGRLVDGRIQETQKALFAEVKDMPAARISRLDKLPVDFSPTAEPDD</sequence>
<reference evidence="1 2" key="1">
    <citation type="submission" date="2019-03" db="EMBL/GenBank/DDBJ databases">
        <title>Genomic Encyclopedia of Type Strains, Phase IV (KMG-IV): sequencing the most valuable type-strain genomes for metagenomic binning, comparative biology and taxonomic classification.</title>
        <authorList>
            <person name="Goeker M."/>
        </authorList>
    </citation>
    <scope>NUCLEOTIDE SEQUENCE [LARGE SCALE GENOMIC DNA]</scope>
    <source>
        <strain evidence="1 2">DSM 45361</strain>
    </source>
</reference>
<accession>A0A4R6SD26</accession>
<organism evidence="1 2">
    <name type="scientific">Labedaea rhizosphaerae</name>
    <dbReference type="NCBI Taxonomy" id="598644"/>
    <lineage>
        <taxon>Bacteria</taxon>
        <taxon>Bacillati</taxon>
        <taxon>Actinomycetota</taxon>
        <taxon>Actinomycetes</taxon>
        <taxon>Pseudonocardiales</taxon>
        <taxon>Pseudonocardiaceae</taxon>
        <taxon>Labedaea</taxon>
    </lineage>
</organism>
<name>A0A4R6SD26_LABRH</name>
<protein>
    <submittedName>
        <fullName evidence="1">Uncharacterized protein</fullName>
    </submittedName>
</protein>
<evidence type="ECO:0000313" key="1">
    <source>
        <dbReference type="EMBL" id="TDP97989.1"/>
    </source>
</evidence>
<evidence type="ECO:0000313" key="2">
    <source>
        <dbReference type="Proteomes" id="UP000295444"/>
    </source>
</evidence>
<proteinExistence type="predicted"/>